<proteinExistence type="predicted"/>
<accession>A0A0V1C394</accession>
<evidence type="ECO:0000313" key="2">
    <source>
        <dbReference type="Proteomes" id="UP000054632"/>
    </source>
</evidence>
<feature type="non-terminal residue" evidence="1">
    <location>
        <position position="32"/>
    </location>
</feature>
<name>A0A0V1C394_TRIPS</name>
<dbReference type="AlphaFoldDB" id="A0A0V1C394"/>
<comment type="caution">
    <text evidence="1">The sequence shown here is derived from an EMBL/GenBank/DDBJ whole genome shotgun (WGS) entry which is preliminary data.</text>
</comment>
<reference evidence="1 2" key="1">
    <citation type="submission" date="2015-01" db="EMBL/GenBank/DDBJ databases">
        <title>Evolution of Trichinella species and genotypes.</title>
        <authorList>
            <person name="Korhonen P.K."/>
            <person name="Edoardo P."/>
            <person name="Giuseppe L.R."/>
            <person name="Gasser R.B."/>
        </authorList>
    </citation>
    <scope>NUCLEOTIDE SEQUENCE [LARGE SCALE GENOMIC DNA]</scope>
    <source>
        <strain evidence="1">ISS13</strain>
    </source>
</reference>
<gene>
    <name evidence="1" type="ORF">T4A_12296</name>
</gene>
<dbReference type="EMBL" id="JYDR01004813">
    <property type="protein sequence ID" value="KRY43601.1"/>
    <property type="molecule type" value="Genomic_DNA"/>
</dbReference>
<organism evidence="1 2">
    <name type="scientific">Trichinella pseudospiralis</name>
    <name type="common">Parasitic roundworm</name>
    <dbReference type="NCBI Taxonomy" id="6337"/>
    <lineage>
        <taxon>Eukaryota</taxon>
        <taxon>Metazoa</taxon>
        <taxon>Ecdysozoa</taxon>
        <taxon>Nematoda</taxon>
        <taxon>Enoplea</taxon>
        <taxon>Dorylaimia</taxon>
        <taxon>Trichinellida</taxon>
        <taxon>Trichinellidae</taxon>
        <taxon>Trichinella</taxon>
    </lineage>
</organism>
<evidence type="ECO:0000313" key="1">
    <source>
        <dbReference type="EMBL" id="KRY43601.1"/>
    </source>
</evidence>
<protein>
    <submittedName>
        <fullName evidence="1">Uncharacterized protein</fullName>
    </submittedName>
</protein>
<dbReference type="Proteomes" id="UP000054632">
    <property type="component" value="Unassembled WGS sequence"/>
</dbReference>
<feature type="non-terminal residue" evidence="1">
    <location>
        <position position="1"/>
    </location>
</feature>
<sequence length="32" mass="3916">LHHQHFHHQQRHSSGWCRSFCHAARDFCKFLA</sequence>